<proteinExistence type="inferred from homology"/>
<dbReference type="RefSeq" id="WP_039094551.1">
    <property type="nucleotide sequence ID" value="NZ_JTDN01000001.1"/>
</dbReference>
<comment type="subcellular location">
    <subcellularLocation>
        <location evidence="1 4">Cell outer membrane</location>
    </subcellularLocation>
</comment>
<evidence type="ECO:0000256" key="1">
    <source>
        <dbReference type="ARBA" id="ARBA00004442"/>
    </source>
</evidence>
<keyword evidence="5" id="KW-0732">Signal</keyword>
<evidence type="ECO:0000256" key="5">
    <source>
        <dbReference type="SAM" id="SignalP"/>
    </source>
</evidence>
<protein>
    <submittedName>
        <fullName evidence="8">Membrane protein</fullName>
    </submittedName>
</protein>
<dbReference type="SUPFAM" id="SSF56935">
    <property type="entry name" value="Porins"/>
    <property type="match status" value="1"/>
</dbReference>
<dbReference type="CDD" id="cd01347">
    <property type="entry name" value="ligand_gated_channel"/>
    <property type="match status" value="1"/>
</dbReference>
<evidence type="ECO:0000259" key="7">
    <source>
        <dbReference type="Pfam" id="PF07715"/>
    </source>
</evidence>
<dbReference type="InterPro" id="IPR010104">
    <property type="entry name" value="TonB_rcpt_bac"/>
</dbReference>
<evidence type="ECO:0000256" key="2">
    <source>
        <dbReference type="ARBA" id="ARBA00023136"/>
    </source>
</evidence>
<dbReference type="InterPro" id="IPR037066">
    <property type="entry name" value="Plug_dom_sf"/>
</dbReference>
<keyword evidence="3" id="KW-0998">Cell outer membrane</keyword>
<dbReference type="AlphaFoldDB" id="A0A0B2C1J2"/>
<dbReference type="Pfam" id="PF00593">
    <property type="entry name" value="TonB_dep_Rec_b-barrel"/>
    <property type="match status" value="1"/>
</dbReference>
<evidence type="ECO:0000313" key="9">
    <source>
        <dbReference type="Proteomes" id="UP000030988"/>
    </source>
</evidence>
<dbReference type="InterPro" id="IPR036942">
    <property type="entry name" value="Beta-barrel_TonB_sf"/>
</dbReference>
<dbReference type="InterPro" id="IPR000531">
    <property type="entry name" value="Beta-barrel_TonB"/>
</dbReference>
<dbReference type="EMBL" id="JTDN01000001">
    <property type="protein sequence ID" value="KHL25831.1"/>
    <property type="molecule type" value="Genomic_DNA"/>
</dbReference>
<dbReference type="NCBIfam" id="TIGR01782">
    <property type="entry name" value="TonB-Xanth-Caul"/>
    <property type="match status" value="1"/>
</dbReference>
<dbReference type="Gene3D" id="2.40.170.20">
    <property type="entry name" value="TonB-dependent receptor, beta-barrel domain"/>
    <property type="match status" value="1"/>
</dbReference>
<dbReference type="OrthoDB" id="5476657at2"/>
<keyword evidence="4" id="KW-0798">TonB box</keyword>
<organism evidence="8 9">
    <name type="scientific">Croceibacterium mercuriale</name>
    <dbReference type="NCBI Taxonomy" id="1572751"/>
    <lineage>
        <taxon>Bacteria</taxon>
        <taxon>Pseudomonadati</taxon>
        <taxon>Pseudomonadota</taxon>
        <taxon>Alphaproteobacteria</taxon>
        <taxon>Sphingomonadales</taxon>
        <taxon>Erythrobacteraceae</taxon>
        <taxon>Croceibacterium</taxon>
    </lineage>
</organism>
<feature type="domain" description="TonB-dependent receptor-like beta-barrel" evidence="6">
    <location>
        <begin position="442"/>
        <end position="893"/>
    </location>
</feature>
<accession>A0A0B2C1J2</accession>
<keyword evidence="9" id="KW-1185">Reference proteome</keyword>
<sequence length="927" mass="101314">MTSSNRSGAIARLLAGSALLVATTLPAFAQQDVSAPAANQVEADGEDGSADDNVIMVTGYQGSLLEAIDIKRNTIGFSDSIVATDISDFPEQNLSEALQRLPGVTIERDRGLGTRVNVRGLPSEYTFVSINKLATASGSGGRDVEFDIFASELIQTVTVHKSPVASDEEGGIAGSVAISTARPFDNPGLRVVGTLEGAYNTISEKVDPLFSVLASDTFGDFGVLVSFASQQRTNRTDSNSGINFRPISRWTDRNNAQTRQALAVLQRDAGIVFDNVRNPDGVNRVVFLDKVGDRVFLDDQERYGLSGSIQYKPGDDFSLSFDGFVGAYDTDVDEYDVAGYSASSTSTLGIIHDYDDTTLANDGIVVLRDVSYTRTQHEFLSKEYLNRTDYRQFGGELNWTPGRWAINVLGGYSGAEKSVDFSNLKHVAYAPSRTRYTATGGETIPSDDPNTIDMYNAPGSYLFEAYETTREQIQDDKYAAQADVSHFFDGVLERVNLGVRFTSKTNERQYGEEKIQGPTRGSTAYLNRRTLADSPLEDVTAITGGKAYQARDLNWAQVSNSYARDFFRPDGFETPFGDGNYYKVQEETWAAWAQANLEWDLGSVPVLVNGGVRYVNTKVESEGFQQVQNTDGSTGYTDAPVASDGRYDKFLPSMNVQAEPLPDLLLRAAASQTLIRPALTDLAYKRTANFNSFRFNDGNPGLRPTFADQWEAGLEYYLPGGGLLSASYFWKKIKGVINNQLTGTVPGVTKYNANGTIDGVYDFEVYQPVNADGSFTVKGVELAAVLPFGMFVPALDGLGLNANYTVLDSSLTGQSDLGIDTSPIGLADNTYNVTLYWDNGPLAARASYNRKSEYVEYIQNNNYPVYRDGYGQVDVAVSYQLTPNFRLEAQGINVTEEATTGYTMDPSFPTMYEFSGARYSLGVRAQF</sequence>
<evidence type="ECO:0000256" key="3">
    <source>
        <dbReference type="ARBA" id="ARBA00023237"/>
    </source>
</evidence>
<evidence type="ECO:0000259" key="6">
    <source>
        <dbReference type="Pfam" id="PF00593"/>
    </source>
</evidence>
<name>A0A0B2C1J2_9SPHN</name>
<gene>
    <name evidence="8" type="ORF">PK98_04290</name>
</gene>
<dbReference type="Gene3D" id="2.170.130.10">
    <property type="entry name" value="TonB-dependent receptor, plug domain"/>
    <property type="match status" value="1"/>
</dbReference>
<dbReference type="InterPro" id="IPR012910">
    <property type="entry name" value="Plug_dom"/>
</dbReference>
<evidence type="ECO:0000256" key="4">
    <source>
        <dbReference type="RuleBase" id="RU003357"/>
    </source>
</evidence>
<keyword evidence="2 4" id="KW-0472">Membrane</keyword>
<reference evidence="8 9" key="1">
    <citation type="submission" date="2014-11" db="EMBL/GenBank/DDBJ databases">
        <title>Draft genome sequence of Kirrobacter mercurialis.</title>
        <authorList>
            <person name="Coil D.A."/>
            <person name="Eisen J.A."/>
        </authorList>
    </citation>
    <scope>NUCLEOTIDE SEQUENCE [LARGE SCALE GENOMIC DNA]</scope>
    <source>
        <strain evidence="8 9">Coronado</strain>
    </source>
</reference>
<dbReference type="PANTHER" id="PTHR40980">
    <property type="entry name" value="PLUG DOMAIN-CONTAINING PROTEIN"/>
    <property type="match status" value="1"/>
</dbReference>
<dbReference type="Pfam" id="PF07715">
    <property type="entry name" value="Plug"/>
    <property type="match status" value="1"/>
</dbReference>
<dbReference type="Proteomes" id="UP000030988">
    <property type="component" value="Unassembled WGS sequence"/>
</dbReference>
<comment type="similarity">
    <text evidence="4">Belongs to the TonB-dependent receptor family.</text>
</comment>
<feature type="domain" description="TonB-dependent receptor plug" evidence="7">
    <location>
        <begin position="72"/>
        <end position="173"/>
    </location>
</feature>
<comment type="caution">
    <text evidence="8">The sequence shown here is derived from an EMBL/GenBank/DDBJ whole genome shotgun (WGS) entry which is preliminary data.</text>
</comment>
<dbReference type="STRING" id="1572751.PK98_04290"/>
<feature type="signal peptide" evidence="5">
    <location>
        <begin position="1"/>
        <end position="29"/>
    </location>
</feature>
<dbReference type="PANTHER" id="PTHR40980:SF3">
    <property type="entry name" value="TONB-DEPENDENT RECEPTOR-LIKE BETA-BARREL DOMAIN-CONTAINING PROTEIN"/>
    <property type="match status" value="1"/>
</dbReference>
<feature type="chain" id="PRO_5002071632" evidence="5">
    <location>
        <begin position="30"/>
        <end position="927"/>
    </location>
</feature>
<dbReference type="GO" id="GO:0009279">
    <property type="term" value="C:cell outer membrane"/>
    <property type="evidence" value="ECO:0007669"/>
    <property type="project" value="UniProtKB-SubCell"/>
</dbReference>
<evidence type="ECO:0000313" key="8">
    <source>
        <dbReference type="EMBL" id="KHL25831.1"/>
    </source>
</evidence>